<dbReference type="Proteomes" id="UP000280726">
    <property type="component" value="Unassembled WGS sequence"/>
</dbReference>
<organism evidence="2 3">
    <name type="scientific">Georgenia muralis</name>
    <dbReference type="NCBI Taxonomy" id="154117"/>
    <lineage>
        <taxon>Bacteria</taxon>
        <taxon>Bacillati</taxon>
        <taxon>Actinomycetota</taxon>
        <taxon>Actinomycetes</taxon>
        <taxon>Micrococcales</taxon>
        <taxon>Bogoriellaceae</taxon>
        <taxon>Georgenia</taxon>
    </lineage>
</organism>
<dbReference type="PANTHER" id="PTHR46211">
    <property type="entry name" value="GLYCEROPHOSPHORYL DIESTER PHOSPHODIESTERASE"/>
    <property type="match status" value="1"/>
</dbReference>
<comment type="caution">
    <text evidence="2">The sequence shown here is derived from an EMBL/GenBank/DDBJ whole genome shotgun (WGS) entry which is preliminary data.</text>
</comment>
<dbReference type="InterPro" id="IPR017946">
    <property type="entry name" value="PLC-like_Pdiesterase_TIM-brl"/>
</dbReference>
<evidence type="ECO:0000313" key="3">
    <source>
        <dbReference type="Proteomes" id="UP000280726"/>
    </source>
</evidence>
<dbReference type="GO" id="GO:0006629">
    <property type="term" value="P:lipid metabolic process"/>
    <property type="evidence" value="ECO:0007669"/>
    <property type="project" value="InterPro"/>
</dbReference>
<dbReference type="InterPro" id="IPR030395">
    <property type="entry name" value="GP_PDE_dom"/>
</dbReference>
<dbReference type="Pfam" id="PF03009">
    <property type="entry name" value="GDPD"/>
    <property type="match status" value="1"/>
</dbReference>
<reference evidence="2 3" key="1">
    <citation type="submission" date="2018-11" db="EMBL/GenBank/DDBJ databases">
        <title>Sequencing the genomes of 1000 actinobacteria strains.</title>
        <authorList>
            <person name="Klenk H.-P."/>
        </authorList>
    </citation>
    <scope>NUCLEOTIDE SEQUENCE [LARGE SCALE GENOMIC DNA]</scope>
    <source>
        <strain evidence="2 3">DSM 14418</strain>
    </source>
</reference>
<dbReference type="PROSITE" id="PS51704">
    <property type="entry name" value="GP_PDE"/>
    <property type="match status" value="1"/>
</dbReference>
<gene>
    <name evidence="2" type="ORF">EDD32_2958</name>
</gene>
<dbReference type="SUPFAM" id="SSF51695">
    <property type="entry name" value="PLC-like phosphodiesterases"/>
    <property type="match status" value="1"/>
</dbReference>
<dbReference type="PANTHER" id="PTHR46211:SF14">
    <property type="entry name" value="GLYCEROPHOSPHODIESTER PHOSPHODIESTERASE"/>
    <property type="match status" value="1"/>
</dbReference>
<sequence length="317" mass="33198">MSTQQTPALPWRPGTTQVLGHRGARGLAPENTLVGFLHAHRVGATAMELDVQLSADGEVVVWHDPVLTADKAVDTAPATREDPLFPYVGSRLRELTYGQLASVDVGRRTAAAFPEQRPRPGARIPLLGEVLQALAEVDPEVWTLVEMKTDPTDPGAEPEALVRAVVEVVRACGAGSRVVLQSFDWHAVDLAGRAAPDLPRAALAVPGLTFARGSAWLGPVHYDDHDGDLAAAAHALGVQAVAPAYASPYGARAGDDGFALVTDRAFVDHAHEVGLAVLPWTVNGDDDLAHVLAAGVDGVISDRPDRAAALVAAGRPG</sequence>
<keyword evidence="3" id="KW-1185">Reference proteome</keyword>
<dbReference type="RefSeq" id="WP_123918637.1">
    <property type="nucleotide sequence ID" value="NZ_RKRA01000001.1"/>
</dbReference>
<feature type="domain" description="GP-PDE" evidence="1">
    <location>
        <begin position="16"/>
        <end position="311"/>
    </location>
</feature>
<accession>A0A3N5A9W1</accession>
<dbReference type="AlphaFoldDB" id="A0A3N5A9W1"/>
<evidence type="ECO:0000313" key="2">
    <source>
        <dbReference type="EMBL" id="RPF28431.1"/>
    </source>
</evidence>
<dbReference type="OrthoDB" id="9758957at2"/>
<dbReference type="Gene3D" id="3.20.20.190">
    <property type="entry name" value="Phosphatidylinositol (PI) phosphodiesterase"/>
    <property type="match status" value="1"/>
</dbReference>
<proteinExistence type="predicted"/>
<name>A0A3N5A9W1_9MICO</name>
<dbReference type="EMBL" id="RKRA01000001">
    <property type="protein sequence ID" value="RPF28431.1"/>
    <property type="molecule type" value="Genomic_DNA"/>
</dbReference>
<dbReference type="GO" id="GO:0008081">
    <property type="term" value="F:phosphoric diester hydrolase activity"/>
    <property type="evidence" value="ECO:0007669"/>
    <property type="project" value="InterPro"/>
</dbReference>
<evidence type="ECO:0000259" key="1">
    <source>
        <dbReference type="PROSITE" id="PS51704"/>
    </source>
</evidence>
<protein>
    <submittedName>
        <fullName evidence="2">Glycerophosphoryl diester phosphodiesterase</fullName>
    </submittedName>
</protein>